<gene>
    <name evidence="2" type="ORF">GCM10010406_13940</name>
</gene>
<sequence length="72" mass="7947">MLTNPKRIDPFQTVLMHAPFSCWFLRIVPVPSAVLPGGPRPPLPAAVRAGRARRGRTGSIRLTRTYDGEEGH</sequence>
<dbReference type="Proteomes" id="UP001501358">
    <property type="component" value="Unassembled WGS sequence"/>
</dbReference>
<keyword evidence="3" id="KW-1185">Reference proteome</keyword>
<proteinExistence type="predicted"/>
<protein>
    <submittedName>
        <fullName evidence="2">Uncharacterized protein</fullName>
    </submittedName>
</protein>
<evidence type="ECO:0000313" key="2">
    <source>
        <dbReference type="EMBL" id="GAA2479024.1"/>
    </source>
</evidence>
<comment type="caution">
    <text evidence="2">The sequence shown here is derived from an EMBL/GenBank/DDBJ whole genome shotgun (WGS) entry which is preliminary data.</text>
</comment>
<organism evidence="2 3">
    <name type="scientific">Streptomyces thermolineatus</name>
    <dbReference type="NCBI Taxonomy" id="44033"/>
    <lineage>
        <taxon>Bacteria</taxon>
        <taxon>Bacillati</taxon>
        <taxon>Actinomycetota</taxon>
        <taxon>Actinomycetes</taxon>
        <taxon>Kitasatosporales</taxon>
        <taxon>Streptomycetaceae</taxon>
        <taxon>Streptomyces</taxon>
    </lineage>
</organism>
<reference evidence="3" key="1">
    <citation type="journal article" date="2019" name="Int. J. Syst. Evol. Microbiol.">
        <title>The Global Catalogue of Microorganisms (GCM) 10K type strain sequencing project: providing services to taxonomists for standard genome sequencing and annotation.</title>
        <authorList>
            <consortium name="The Broad Institute Genomics Platform"/>
            <consortium name="The Broad Institute Genome Sequencing Center for Infectious Disease"/>
            <person name="Wu L."/>
            <person name="Ma J."/>
        </authorList>
    </citation>
    <scope>NUCLEOTIDE SEQUENCE [LARGE SCALE GENOMIC DNA]</scope>
    <source>
        <strain evidence="3">JCM 6307</strain>
    </source>
</reference>
<dbReference type="EMBL" id="BAAATA010000006">
    <property type="protein sequence ID" value="GAA2479024.1"/>
    <property type="molecule type" value="Genomic_DNA"/>
</dbReference>
<feature type="region of interest" description="Disordered" evidence="1">
    <location>
        <begin position="38"/>
        <end position="72"/>
    </location>
</feature>
<name>A0ABP5YI01_9ACTN</name>
<evidence type="ECO:0000256" key="1">
    <source>
        <dbReference type="SAM" id="MobiDB-lite"/>
    </source>
</evidence>
<evidence type="ECO:0000313" key="3">
    <source>
        <dbReference type="Proteomes" id="UP001501358"/>
    </source>
</evidence>
<accession>A0ABP5YI01</accession>